<sequence length="215" mass="26216">MMVKYWKISDFAKEVGKHSNTVDGWFKQLEEKRIHMIGRTEHGEKVYDQLDLDIALYIKDKRDQKWALDGIFHELPNHFELRPAMKESEATNVPQVIDLEAMRKEFEKMAREIAEQQTREIKQQYEELLKRLPQPKTIQEERQERITEMITRTRVESNLRDEALNMWSTKPEEERMIRVGFFRKEEDRDKRDQFVRDYINKHFEERIKEEFSLIP</sequence>
<keyword evidence="3" id="KW-1185">Reference proteome</keyword>
<keyword evidence="1" id="KW-0175">Coiled coil</keyword>
<gene>
    <name evidence="2" type="ORF">QYG89_15985</name>
</gene>
<feature type="coiled-coil region" evidence="1">
    <location>
        <begin position="96"/>
        <end position="131"/>
    </location>
</feature>
<dbReference type="RefSeq" id="WP_404319124.1">
    <property type="nucleotide sequence ID" value="NZ_JAUIYO010000022.1"/>
</dbReference>
<dbReference type="Proteomes" id="UP001619911">
    <property type="component" value="Unassembled WGS sequence"/>
</dbReference>
<evidence type="ECO:0000313" key="2">
    <source>
        <dbReference type="EMBL" id="MFK2827136.1"/>
    </source>
</evidence>
<protein>
    <submittedName>
        <fullName evidence="2">MerR family transcriptional regulator</fullName>
    </submittedName>
</protein>
<accession>A0ABW8IEP5</accession>
<comment type="caution">
    <text evidence="2">The sequence shown here is derived from an EMBL/GenBank/DDBJ whole genome shotgun (WGS) entry which is preliminary data.</text>
</comment>
<name>A0ABW8IEP5_9BACI</name>
<organism evidence="2 3">
    <name type="scientific">Bacillus lumedeiriae</name>
    <dbReference type="NCBI Taxonomy" id="3058829"/>
    <lineage>
        <taxon>Bacteria</taxon>
        <taxon>Bacillati</taxon>
        <taxon>Bacillota</taxon>
        <taxon>Bacilli</taxon>
        <taxon>Bacillales</taxon>
        <taxon>Bacillaceae</taxon>
        <taxon>Bacillus</taxon>
    </lineage>
</organism>
<evidence type="ECO:0000313" key="3">
    <source>
        <dbReference type="Proteomes" id="UP001619911"/>
    </source>
</evidence>
<proteinExistence type="predicted"/>
<dbReference type="InterPro" id="IPR009061">
    <property type="entry name" value="DNA-bd_dom_put_sf"/>
</dbReference>
<dbReference type="EMBL" id="JAUIYO010000022">
    <property type="protein sequence ID" value="MFK2827136.1"/>
    <property type="molecule type" value="Genomic_DNA"/>
</dbReference>
<reference evidence="2 3" key="1">
    <citation type="submission" date="2023-07" db="EMBL/GenBank/DDBJ databases">
        <title>Bacillus lucianemedeirus sp. nov, a new species isolated from an immunobiological production facility.</title>
        <authorList>
            <person name="Costa L.V."/>
            <person name="Miranda R.V.S.L."/>
            <person name="Brandao M.L.L."/>
            <person name="Reis C.M.F."/>
            <person name="Frazao A.M."/>
            <person name="Cruz F.V."/>
            <person name="Baio P.V.P."/>
            <person name="Veras J.F.C."/>
            <person name="Ramos J.N."/>
            <person name="Vieira V."/>
        </authorList>
    </citation>
    <scope>NUCLEOTIDE SEQUENCE [LARGE SCALE GENOMIC DNA]</scope>
    <source>
        <strain evidence="2 3">B190/17</strain>
    </source>
</reference>
<dbReference type="SUPFAM" id="SSF46955">
    <property type="entry name" value="Putative DNA-binding domain"/>
    <property type="match status" value="1"/>
</dbReference>
<dbReference type="Gene3D" id="1.10.1660.10">
    <property type="match status" value="1"/>
</dbReference>
<evidence type="ECO:0000256" key="1">
    <source>
        <dbReference type="SAM" id="Coils"/>
    </source>
</evidence>